<proteinExistence type="predicted"/>
<evidence type="ECO:0000313" key="1">
    <source>
        <dbReference type="EMBL" id="GAG26300.1"/>
    </source>
</evidence>
<accession>X0W6T6</accession>
<dbReference type="EMBL" id="BARS01033488">
    <property type="protein sequence ID" value="GAG26300.1"/>
    <property type="molecule type" value="Genomic_DNA"/>
</dbReference>
<reference evidence="1" key="1">
    <citation type="journal article" date="2014" name="Front. Microbiol.">
        <title>High frequency of phylogenetically diverse reductive dehalogenase-homologous genes in deep subseafloor sedimentary metagenomes.</title>
        <authorList>
            <person name="Kawai M."/>
            <person name="Futagami T."/>
            <person name="Toyoda A."/>
            <person name="Takaki Y."/>
            <person name="Nishi S."/>
            <person name="Hori S."/>
            <person name="Arai W."/>
            <person name="Tsubouchi T."/>
            <person name="Morono Y."/>
            <person name="Uchiyama I."/>
            <person name="Ito T."/>
            <person name="Fujiyama A."/>
            <person name="Inagaki F."/>
            <person name="Takami H."/>
        </authorList>
    </citation>
    <scope>NUCLEOTIDE SEQUENCE</scope>
    <source>
        <strain evidence="1">Expedition CK06-06</strain>
    </source>
</reference>
<protein>
    <submittedName>
        <fullName evidence="1">Uncharacterized protein</fullName>
    </submittedName>
</protein>
<organism evidence="1">
    <name type="scientific">marine sediment metagenome</name>
    <dbReference type="NCBI Taxonomy" id="412755"/>
    <lineage>
        <taxon>unclassified sequences</taxon>
        <taxon>metagenomes</taxon>
        <taxon>ecological metagenomes</taxon>
    </lineage>
</organism>
<gene>
    <name evidence="1" type="ORF">S01H1_51850</name>
</gene>
<comment type="caution">
    <text evidence="1">The sequence shown here is derived from an EMBL/GenBank/DDBJ whole genome shotgun (WGS) entry which is preliminary data.</text>
</comment>
<dbReference type="AlphaFoldDB" id="X0W6T6"/>
<sequence length="104" mass="12124">NLRLGFAGLTTLEFEIVDNQPPERLLLNCTGQPEIWDQSSLEFRTEKAEKQTYLYLTHSKESASDIDFLYFNTKWPLFLVSLKDFVELGSGRPYPNDQRIDHEP</sequence>
<name>X0W6T6_9ZZZZ</name>
<feature type="non-terminal residue" evidence="1">
    <location>
        <position position="1"/>
    </location>
</feature>
<dbReference type="SUPFAM" id="SSF55961">
    <property type="entry name" value="Bet v1-like"/>
    <property type="match status" value="1"/>
</dbReference>
<dbReference type="Gene3D" id="3.30.530.20">
    <property type="match status" value="1"/>
</dbReference>
<dbReference type="InterPro" id="IPR023393">
    <property type="entry name" value="START-like_dom_sf"/>
</dbReference>